<comment type="caution">
    <text evidence="2">The sequence shown here is derived from an EMBL/GenBank/DDBJ whole genome shotgun (WGS) entry which is preliminary data.</text>
</comment>
<evidence type="ECO:0000256" key="1">
    <source>
        <dbReference type="SAM" id="SignalP"/>
    </source>
</evidence>
<gene>
    <name evidence="2" type="ORF">CLV60_106287</name>
</gene>
<proteinExistence type="predicted"/>
<feature type="chain" id="PRO_5015105870" description="DUF2911 family protein" evidence="1">
    <location>
        <begin position="21"/>
        <end position="170"/>
    </location>
</feature>
<evidence type="ECO:0000313" key="2">
    <source>
        <dbReference type="EMBL" id="PSL28684.1"/>
    </source>
</evidence>
<keyword evidence="3" id="KW-1185">Reference proteome</keyword>
<dbReference type="OrthoDB" id="195456at2"/>
<keyword evidence="1" id="KW-0732">Signal</keyword>
<dbReference type="Proteomes" id="UP000241964">
    <property type="component" value="Unassembled WGS sequence"/>
</dbReference>
<sequence length="170" mass="18880">MKTTLLSLFLTLIAFTWASAQEKKASPHVTTDGTNMSIKYGQPSKKGRVLFGKAGSGSLEPYGKPWRIGADEATEITFKKDATFAGKAVKAGTYTLVAVPNEKEWTLILNSQLGQWGAYDYEKHKSKNVLEVKVPNKNYPASEEKLTFHVKDTALDFQWDKVGFSVPVKF</sequence>
<dbReference type="EMBL" id="PYAS01000006">
    <property type="protein sequence ID" value="PSL28684.1"/>
    <property type="molecule type" value="Genomic_DNA"/>
</dbReference>
<evidence type="ECO:0000313" key="3">
    <source>
        <dbReference type="Proteomes" id="UP000241964"/>
    </source>
</evidence>
<dbReference type="RefSeq" id="WP_106596125.1">
    <property type="nucleotide sequence ID" value="NZ_PYAS01000006.1"/>
</dbReference>
<organism evidence="2 3">
    <name type="scientific">Dyadobacter jiangsuensis</name>
    <dbReference type="NCBI Taxonomy" id="1591085"/>
    <lineage>
        <taxon>Bacteria</taxon>
        <taxon>Pseudomonadati</taxon>
        <taxon>Bacteroidota</taxon>
        <taxon>Cytophagia</taxon>
        <taxon>Cytophagales</taxon>
        <taxon>Spirosomataceae</taxon>
        <taxon>Dyadobacter</taxon>
    </lineage>
</organism>
<dbReference type="Pfam" id="PF11138">
    <property type="entry name" value="DUF2911"/>
    <property type="match status" value="1"/>
</dbReference>
<evidence type="ECO:0008006" key="4">
    <source>
        <dbReference type="Google" id="ProtNLM"/>
    </source>
</evidence>
<name>A0A2P8G3X4_9BACT</name>
<protein>
    <recommendedName>
        <fullName evidence="4">DUF2911 family protein</fullName>
    </recommendedName>
</protein>
<reference evidence="2 3" key="1">
    <citation type="submission" date="2018-03" db="EMBL/GenBank/DDBJ databases">
        <title>Genomic Encyclopedia of Archaeal and Bacterial Type Strains, Phase II (KMG-II): from individual species to whole genera.</title>
        <authorList>
            <person name="Goeker M."/>
        </authorList>
    </citation>
    <scope>NUCLEOTIDE SEQUENCE [LARGE SCALE GENOMIC DNA]</scope>
    <source>
        <strain evidence="2 3">DSM 29057</strain>
    </source>
</reference>
<feature type="signal peptide" evidence="1">
    <location>
        <begin position="1"/>
        <end position="20"/>
    </location>
</feature>
<dbReference type="InterPro" id="IPR021314">
    <property type="entry name" value="DUF2911"/>
</dbReference>
<dbReference type="AlphaFoldDB" id="A0A2P8G3X4"/>
<accession>A0A2P8G3X4</accession>